<dbReference type="AlphaFoldDB" id="A0A5C6F2U5"/>
<dbReference type="InterPro" id="IPR019934">
    <property type="entry name" value="CHP03545"/>
</dbReference>
<organism evidence="2 3">
    <name type="scientific">Rubripirellula reticaptiva</name>
    <dbReference type="NCBI Taxonomy" id="2528013"/>
    <lineage>
        <taxon>Bacteria</taxon>
        <taxon>Pseudomonadati</taxon>
        <taxon>Planctomycetota</taxon>
        <taxon>Planctomycetia</taxon>
        <taxon>Pirellulales</taxon>
        <taxon>Pirellulaceae</taxon>
        <taxon>Rubripirellula</taxon>
    </lineage>
</organism>
<keyword evidence="3" id="KW-1185">Reference proteome</keyword>
<name>A0A5C6F2U5_9BACT</name>
<gene>
    <name evidence="2" type="ORF">Poly59_19280</name>
</gene>
<protein>
    <recommendedName>
        <fullName evidence="4">TIGR03545 family protein</fullName>
    </recommendedName>
</protein>
<dbReference type="NCBIfam" id="TIGR03545">
    <property type="entry name" value="TIGR03545 family protein"/>
    <property type="match status" value="1"/>
</dbReference>
<proteinExistence type="predicted"/>
<comment type="caution">
    <text evidence="2">The sequence shown here is derived from an EMBL/GenBank/DDBJ whole genome shotgun (WGS) entry which is preliminary data.</text>
</comment>
<dbReference type="Proteomes" id="UP000317977">
    <property type="component" value="Unassembled WGS sequence"/>
</dbReference>
<sequence>MIRWRFVLTRLIVVVAIVFLLSWGLGPLATYVTVRGIESVTGAKVDIARANVGLFPPRVQYVNVQITDPRDGKDMRDAIRADSIELVIDGDAMLHRRWVASSGVITGLQIGSARETSGRIENTISADKSDDGKSMLAQLLGAQVDQLGDQAESLVTDLETLRRSKEIRARWEGEYAATVLRARQLESKIRTISERAKGIDNPLRDYVEIERTFAEAREAKDDLMAVRQSLDSLPEQLQLDLASLEEAKRIDIAKVDKYIPGDLSNASGFGIDIITNAVRDQILEIKSYLDNGRTLANYTIVAPESLRVRGVDHNLERVARPELMVRHCEVNGLMRSGGDVYAMTGIVENMTPTPEQLAEPTRARFRLEGPEVLRVEYVRDRRNDANVDLLTLHWPEMDAKPMRLGNPAEAGLAINGGKRELWVQVRTEGNAIEGRLVSKQTGVQMDLNVDPKFNNAAGVVSMRDSLAAVDRIEIDANFAGTWKDLDLKLNTNLGQVMRRASQDAIDGQLRDTKAKMTAKIEKVHADQTIALRQWLGSQATEARTLLASADKSIEEMSRKVLSEAGNAEAMLGSRLRSAIESKLR</sequence>
<dbReference type="RefSeq" id="WP_146533783.1">
    <property type="nucleotide sequence ID" value="NZ_SJPX01000002.1"/>
</dbReference>
<keyword evidence="1" id="KW-1133">Transmembrane helix</keyword>
<evidence type="ECO:0000313" key="3">
    <source>
        <dbReference type="Proteomes" id="UP000317977"/>
    </source>
</evidence>
<reference evidence="2 3" key="1">
    <citation type="submission" date="2019-02" db="EMBL/GenBank/DDBJ databases">
        <title>Deep-cultivation of Planctomycetes and their phenomic and genomic characterization uncovers novel biology.</title>
        <authorList>
            <person name="Wiegand S."/>
            <person name="Jogler M."/>
            <person name="Boedeker C."/>
            <person name="Pinto D."/>
            <person name="Vollmers J."/>
            <person name="Rivas-Marin E."/>
            <person name="Kohn T."/>
            <person name="Peeters S.H."/>
            <person name="Heuer A."/>
            <person name="Rast P."/>
            <person name="Oberbeckmann S."/>
            <person name="Bunk B."/>
            <person name="Jeske O."/>
            <person name="Meyerdierks A."/>
            <person name="Storesund J.E."/>
            <person name="Kallscheuer N."/>
            <person name="Luecker S."/>
            <person name="Lage O.M."/>
            <person name="Pohl T."/>
            <person name="Merkel B.J."/>
            <person name="Hornburger P."/>
            <person name="Mueller R.-W."/>
            <person name="Bruemmer F."/>
            <person name="Labrenz M."/>
            <person name="Spormann A.M."/>
            <person name="Op Den Camp H."/>
            <person name="Overmann J."/>
            <person name="Amann R."/>
            <person name="Jetten M.S.M."/>
            <person name="Mascher T."/>
            <person name="Medema M.H."/>
            <person name="Devos D.P."/>
            <person name="Kaster A.-K."/>
            <person name="Ovreas L."/>
            <person name="Rohde M."/>
            <person name="Galperin M.Y."/>
            <person name="Jogler C."/>
        </authorList>
    </citation>
    <scope>NUCLEOTIDE SEQUENCE [LARGE SCALE GENOMIC DNA]</scope>
    <source>
        <strain evidence="2 3">Poly59</strain>
    </source>
</reference>
<evidence type="ECO:0000256" key="1">
    <source>
        <dbReference type="SAM" id="Phobius"/>
    </source>
</evidence>
<keyword evidence="1" id="KW-0472">Membrane</keyword>
<evidence type="ECO:0008006" key="4">
    <source>
        <dbReference type="Google" id="ProtNLM"/>
    </source>
</evidence>
<evidence type="ECO:0000313" key="2">
    <source>
        <dbReference type="EMBL" id="TWU55628.1"/>
    </source>
</evidence>
<accession>A0A5C6F2U5</accession>
<dbReference type="EMBL" id="SJPX01000002">
    <property type="protein sequence ID" value="TWU55628.1"/>
    <property type="molecule type" value="Genomic_DNA"/>
</dbReference>
<dbReference type="OrthoDB" id="226892at2"/>
<feature type="transmembrane region" description="Helical" evidence="1">
    <location>
        <begin position="7"/>
        <end position="25"/>
    </location>
</feature>
<keyword evidence="1" id="KW-0812">Transmembrane</keyword>